<dbReference type="EMBL" id="ACZI02000003">
    <property type="protein sequence ID" value="EFV14739.1"/>
    <property type="molecule type" value="Genomic_DNA"/>
</dbReference>
<dbReference type="Proteomes" id="UP000004816">
    <property type="component" value="Unassembled WGS sequence"/>
</dbReference>
<dbReference type="OrthoDB" id="4558583at2"/>
<name>E5XLR1_SEGRC</name>
<reference evidence="1 2" key="1">
    <citation type="journal article" date="2011" name="Stand. Genomic Sci.">
        <title>High quality draft genome sequence of Segniliparus rugosus CDC 945(T)= (ATCC BAA-974(T)).</title>
        <authorList>
            <person name="Earl A.M."/>
            <person name="Desjardins C.A."/>
            <person name="Fitzgerald M.G."/>
            <person name="Arachchi H.M."/>
            <person name="Zeng Q."/>
            <person name="Mehta T."/>
            <person name="Griggs A."/>
            <person name="Birren B.W."/>
            <person name="Toney N.C."/>
            <person name="Carr J."/>
            <person name="Posey J."/>
            <person name="Butler W.R."/>
        </authorList>
    </citation>
    <scope>NUCLEOTIDE SEQUENCE [LARGE SCALE GENOMIC DNA]</scope>
    <source>
        <strain evidence="2">ATCC BAA-974 / DSM 45345 / CCUG 50838 / CIP 108380 / JCM 13579 / CDC 945</strain>
    </source>
</reference>
<protein>
    <submittedName>
        <fullName evidence="1">Uncharacterized protein</fullName>
    </submittedName>
</protein>
<evidence type="ECO:0000313" key="1">
    <source>
        <dbReference type="EMBL" id="EFV14739.1"/>
    </source>
</evidence>
<comment type="caution">
    <text evidence="1">The sequence shown here is derived from an EMBL/GenBank/DDBJ whole genome shotgun (WGS) entry which is preliminary data.</text>
</comment>
<accession>E5XLR1</accession>
<dbReference type="RefSeq" id="WP_007467383.1">
    <property type="nucleotide sequence ID" value="NZ_KI391954.1"/>
</dbReference>
<organism evidence="1 2">
    <name type="scientific">Segniliparus rugosus (strain ATCC BAA-974 / DSM 45345 / CCUG 50838 / CIP 108380 / JCM 13579 / CDC 945)</name>
    <dbReference type="NCBI Taxonomy" id="679197"/>
    <lineage>
        <taxon>Bacteria</taxon>
        <taxon>Bacillati</taxon>
        <taxon>Actinomycetota</taxon>
        <taxon>Actinomycetes</taxon>
        <taxon>Mycobacteriales</taxon>
        <taxon>Segniliparaceae</taxon>
        <taxon>Segniliparus</taxon>
    </lineage>
</organism>
<keyword evidence="2" id="KW-1185">Reference proteome</keyword>
<dbReference type="STRING" id="679197.HMPREF9336_00430"/>
<gene>
    <name evidence="1" type="ORF">HMPREF9336_00430</name>
</gene>
<dbReference type="HOGENOM" id="CLU_920990_0_0_11"/>
<proteinExistence type="predicted"/>
<dbReference type="AlphaFoldDB" id="E5XLR1"/>
<evidence type="ECO:0000313" key="2">
    <source>
        <dbReference type="Proteomes" id="UP000004816"/>
    </source>
</evidence>
<sequence>MRFPVEKSFYVDGEKAAYRQVNDPDPLHVAAELPSYPDLCSDLGEAKALLGEADWRLVVLAAQAIAERFPAAETPNPKVRVRELWDFICNDLGVEYIGGLEFKAALAAAGHRIGETEDGEETVSVPAAVWAAETARRRPYGQDWGFTAAGVTARWLAPVEVTRARLGSALLAHGELSALGVEGSASNIHLWRAAQRACRDLLEDLPARHVQEVVDHLARYYPACDEATEESPSSYVVKHAVEDALGRYVSNGELILATLVLGYPTRRDAPNLLIGTPEWVVASRAAYGRSVASARRREREAA</sequence>